<gene>
    <name evidence="11" type="ORF">CO030_01265</name>
</gene>
<dbReference type="GO" id="GO:0002949">
    <property type="term" value="P:tRNA threonylcarbamoyladenosine modification"/>
    <property type="evidence" value="ECO:0007669"/>
    <property type="project" value="InterPro"/>
</dbReference>
<evidence type="ECO:0000256" key="6">
    <source>
        <dbReference type="ARBA" id="ARBA00022723"/>
    </source>
</evidence>
<dbReference type="GO" id="GO:0005737">
    <property type="term" value="C:cytoplasm"/>
    <property type="evidence" value="ECO:0007669"/>
    <property type="project" value="UniProtKB-SubCell"/>
</dbReference>
<accession>A0A2M8FAK0</accession>
<evidence type="ECO:0000256" key="1">
    <source>
        <dbReference type="ARBA" id="ARBA00004496"/>
    </source>
</evidence>
<name>A0A2M8FAK0_9BACT</name>
<sequence>MKYTSPNESQTTSIGRQLATMISPGDIITLSGDLGAGKTTFTKGFAEGLGVKKTITSPTFSLMNVYPTDAHPEIDMFVHIDTYRLENEEDLRAIGVEDYLGDPKTIVMIEWPEKIAGILKKFEQVIAVNITNGADDAERVIEVVGIE</sequence>
<evidence type="ECO:0000256" key="10">
    <source>
        <dbReference type="ARBA" id="ARBA00032441"/>
    </source>
</evidence>
<evidence type="ECO:0000313" key="11">
    <source>
        <dbReference type="EMBL" id="PJC52746.1"/>
    </source>
</evidence>
<evidence type="ECO:0000256" key="7">
    <source>
        <dbReference type="ARBA" id="ARBA00022741"/>
    </source>
</evidence>
<comment type="similarity">
    <text evidence="2">Belongs to the TsaE family.</text>
</comment>
<keyword evidence="8" id="KW-0067">ATP-binding</keyword>
<dbReference type="GO" id="GO:0046872">
    <property type="term" value="F:metal ion binding"/>
    <property type="evidence" value="ECO:0007669"/>
    <property type="project" value="UniProtKB-KW"/>
</dbReference>
<dbReference type="GO" id="GO:0005524">
    <property type="term" value="F:ATP binding"/>
    <property type="evidence" value="ECO:0007669"/>
    <property type="project" value="UniProtKB-KW"/>
</dbReference>
<evidence type="ECO:0000313" key="12">
    <source>
        <dbReference type="Proteomes" id="UP000231456"/>
    </source>
</evidence>
<protein>
    <recommendedName>
        <fullName evidence="3">tRNA threonylcarbamoyladenosine biosynthesis protein TsaE</fullName>
    </recommendedName>
    <alternativeName>
        <fullName evidence="10">t(6)A37 threonylcarbamoyladenosine biosynthesis protein TsaE</fullName>
    </alternativeName>
</protein>
<dbReference type="Gene3D" id="3.40.50.300">
    <property type="entry name" value="P-loop containing nucleotide triphosphate hydrolases"/>
    <property type="match status" value="1"/>
</dbReference>
<dbReference type="SUPFAM" id="SSF52540">
    <property type="entry name" value="P-loop containing nucleoside triphosphate hydrolases"/>
    <property type="match status" value="1"/>
</dbReference>
<dbReference type="NCBIfam" id="TIGR00150">
    <property type="entry name" value="T6A_YjeE"/>
    <property type="match status" value="1"/>
</dbReference>
<dbReference type="AlphaFoldDB" id="A0A2M8FAK0"/>
<dbReference type="PANTHER" id="PTHR33540">
    <property type="entry name" value="TRNA THREONYLCARBAMOYLADENOSINE BIOSYNTHESIS PROTEIN TSAE"/>
    <property type="match status" value="1"/>
</dbReference>
<keyword evidence="9" id="KW-0460">Magnesium</keyword>
<evidence type="ECO:0000256" key="3">
    <source>
        <dbReference type="ARBA" id="ARBA00019010"/>
    </source>
</evidence>
<dbReference type="Pfam" id="PF02367">
    <property type="entry name" value="TsaE"/>
    <property type="match status" value="1"/>
</dbReference>
<organism evidence="11 12">
    <name type="scientific">Candidatus Magasanikbacteria bacterium CG_4_9_14_0_2_um_filter_42_11</name>
    <dbReference type="NCBI Taxonomy" id="1974643"/>
    <lineage>
        <taxon>Bacteria</taxon>
        <taxon>Candidatus Magasanikiibacteriota</taxon>
    </lineage>
</organism>
<comment type="subcellular location">
    <subcellularLocation>
        <location evidence="1">Cytoplasm</location>
    </subcellularLocation>
</comment>
<evidence type="ECO:0000256" key="5">
    <source>
        <dbReference type="ARBA" id="ARBA00022694"/>
    </source>
</evidence>
<evidence type="ECO:0000256" key="9">
    <source>
        <dbReference type="ARBA" id="ARBA00022842"/>
    </source>
</evidence>
<dbReference type="EMBL" id="PFRH01000046">
    <property type="protein sequence ID" value="PJC52746.1"/>
    <property type="molecule type" value="Genomic_DNA"/>
</dbReference>
<dbReference type="InterPro" id="IPR003442">
    <property type="entry name" value="T6A_TsaE"/>
</dbReference>
<dbReference type="PANTHER" id="PTHR33540:SF2">
    <property type="entry name" value="TRNA THREONYLCARBAMOYLADENOSINE BIOSYNTHESIS PROTEIN TSAE"/>
    <property type="match status" value="1"/>
</dbReference>
<dbReference type="Proteomes" id="UP000231456">
    <property type="component" value="Unassembled WGS sequence"/>
</dbReference>
<keyword evidence="4" id="KW-0963">Cytoplasm</keyword>
<keyword evidence="7" id="KW-0547">Nucleotide-binding</keyword>
<evidence type="ECO:0000256" key="4">
    <source>
        <dbReference type="ARBA" id="ARBA00022490"/>
    </source>
</evidence>
<reference evidence="12" key="1">
    <citation type="submission" date="2017-09" db="EMBL/GenBank/DDBJ databases">
        <title>Depth-based differentiation of microbial function through sediment-hosted aquifers and enrichment of novel symbionts in the deep terrestrial subsurface.</title>
        <authorList>
            <person name="Probst A.J."/>
            <person name="Ladd B."/>
            <person name="Jarett J.K."/>
            <person name="Geller-Mcgrath D.E."/>
            <person name="Sieber C.M.K."/>
            <person name="Emerson J.B."/>
            <person name="Anantharaman K."/>
            <person name="Thomas B.C."/>
            <person name="Malmstrom R."/>
            <person name="Stieglmeier M."/>
            <person name="Klingl A."/>
            <person name="Woyke T."/>
            <person name="Ryan C.M."/>
            <person name="Banfield J.F."/>
        </authorList>
    </citation>
    <scope>NUCLEOTIDE SEQUENCE [LARGE SCALE GENOMIC DNA]</scope>
</reference>
<comment type="caution">
    <text evidence="11">The sequence shown here is derived from an EMBL/GenBank/DDBJ whole genome shotgun (WGS) entry which is preliminary data.</text>
</comment>
<evidence type="ECO:0000256" key="8">
    <source>
        <dbReference type="ARBA" id="ARBA00022840"/>
    </source>
</evidence>
<keyword evidence="6" id="KW-0479">Metal-binding</keyword>
<dbReference type="InterPro" id="IPR027417">
    <property type="entry name" value="P-loop_NTPase"/>
</dbReference>
<keyword evidence="11" id="KW-0808">Transferase</keyword>
<keyword evidence="5" id="KW-0819">tRNA processing</keyword>
<proteinExistence type="inferred from homology"/>
<dbReference type="GO" id="GO:0016740">
    <property type="term" value="F:transferase activity"/>
    <property type="evidence" value="ECO:0007669"/>
    <property type="project" value="UniProtKB-KW"/>
</dbReference>
<evidence type="ECO:0000256" key="2">
    <source>
        <dbReference type="ARBA" id="ARBA00007599"/>
    </source>
</evidence>